<dbReference type="EMBL" id="UGSO01000001">
    <property type="protein sequence ID" value="SUB18956.1"/>
    <property type="molecule type" value="Genomic_DNA"/>
</dbReference>
<evidence type="ECO:0000313" key="2">
    <source>
        <dbReference type="EMBL" id="SUB18956.1"/>
    </source>
</evidence>
<organism evidence="2 3">
    <name type="scientific">Enterobacter agglomerans</name>
    <name type="common">Erwinia herbicola</name>
    <name type="synonym">Pantoea agglomerans</name>
    <dbReference type="NCBI Taxonomy" id="549"/>
    <lineage>
        <taxon>Bacteria</taxon>
        <taxon>Pseudomonadati</taxon>
        <taxon>Pseudomonadota</taxon>
        <taxon>Gammaproteobacteria</taxon>
        <taxon>Enterobacterales</taxon>
        <taxon>Erwiniaceae</taxon>
        <taxon>Pantoea</taxon>
        <taxon>Pantoea agglomerans group</taxon>
    </lineage>
</organism>
<proteinExistence type="predicted"/>
<sequence>MSLNLEQAGDIIERMSGDVADKSLAAGRAFSAEGLKELQELHELLIANLRMSLSVFLSHDITSAKRLRRAKHRFRLMIRRYSHAHVDRLHQKNVQSIETSSLHLGLLGRHEAPEFTVL</sequence>
<dbReference type="Proteomes" id="UP000254640">
    <property type="component" value="Unassembled WGS sequence"/>
</dbReference>
<dbReference type="AlphaFoldDB" id="A0A379AMB1"/>
<accession>A0A379AMB1</accession>
<reference evidence="2 3" key="1">
    <citation type="submission" date="2018-06" db="EMBL/GenBank/DDBJ databases">
        <authorList>
            <consortium name="Pathogen Informatics"/>
            <person name="Doyle S."/>
        </authorList>
    </citation>
    <scope>NUCLEOTIDE SEQUENCE [LARGE SCALE GENOMIC DNA]</scope>
    <source>
        <strain evidence="2 3">NCTC9381</strain>
    </source>
</reference>
<evidence type="ECO:0000313" key="3">
    <source>
        <dbReference type="Proteomes" id="UP000254640"/>
    </source>
</evidence>
<name>A0A379AMB1_ENTAG</name>
<evidence type="ECO:0000256" key="1">
    <source>
        <dbReference type="ARBA" id="ARBA00022592"/>
    </source>
</evidence>
<gene>
    <name evidence="2" type="ORF">NCTC9381_04930</name>
</gene>
<keyword evidence="3" id="KW-1185">Reference proteome</keyword>
<keyword evidence="1" id="KW-0592">Phosphate transport</keyword>
<dbReference type="GO" id="GO:0006817">
    <property type="term" value="P:phosphate ion transport"/>
    <property type="evidence" value="ECO:0007669"/>
    <property type="project" value="UniProtKB-KW"/>
</dbReference>
<dbReference type="InterPro" id="IPR038078">
    <property type="entry name" value="PhoU-like_sf"/>
</dbReference>
<protein>
    <submittedName>
        <fullName evidence="2">Sodium-dependent inorganic phosphate (Pi) transporter</fullName>
    </submittedName>
</protein>
<dbReference type="SUPFAM" id="SSF109755">
    <property type="entry name" value="PhoU-like"/>
    <property type="match status" value="1"/>
</dbReference>
<dbReference type="Gene3D" id="1.20.58.220">
    <property type="entry name" value="Phosphate transport system protein phou homolog 2, domain 2"/>
    <property type="match status" value="1"/>
</dbReference>
<keyword evidence="1" id="KW-0813">Transport</keyword>